<evidence type="ECO:0000313" key="1">
    <source>
        <dbReference type="EMBL" id="CAB4142535.1"/>
    </source>
</evidence>
<dbReference type="EMBL" id="LR796421">
    <property type="protein sequence ID" value="CAB4142535.1"/>
    <property type="molecule type" value="Genomic_DNA"/>
</dbReference>
<proteinExistence type="predicted"/>
<sequence length="85" mass="9740">MSNDQTMLVEGYDDAIIGIDTSTDVFRVIYDREKMAEMLEEDGMSSEEAWEYLEYNVFGAYVGEGTPIYAHIGEKERVLELMSQL</sequence>
<protein>
    <submittedName>
        <fullName evidence="1">Uncharacterized protein</fullName>
    </submittedName>
</protein>
<organism evidence="1">
    <name type="scientific">uncultured Caudovirales phage</name>
    <dbReference type="NCBI Taxonomy" id="2100421"/>
    <lineage>
        <taxon>Viruses</taxon>
        <taxon>Duplodnaviria</taxon>
        <taxon>Heunggongvirae</taxon>
        <taxon>Uroviricota</taxon>
        <taxon>Caudoviricetes</taxon>
        <taxon>Peduoviridae</taxon>
        <taxon>Maltschvirus</taxon>
        <taxon>Maltschvirus maltsch</taxon>
    </lineage>
</organism>
<gene>
    <name evidence="1" type="ORF">UFOVP450_9</name>
</gene>
<reference evidence="1" key="1">
    <citation type="submission" date="2020-04" db="EMBL/GenBank/DDBJ databases">
        <authorList>
            <person name="Chiriac C."/>
            <person name="Salcher M."/>
            <person name="Ghai R."/>
            <person name="Kavagutti S V."/>
        </authorList>
    </citation>
    <scope>NUCLEOTIDE SEQUENCE</scope>
</reference>
<accession>A0A6J5M6A6</accession>
<name>A0A6J5M6A6_9CAUD</name>